<dbReference type="PANTHER" id="PTHR14042:SF24">
    <property type="entry name" value="PROTEIN DOPEY-1 HOMOLOG"/>
    <property type="match status" value="1"/>
</dbReference>
<dbReference type="GO" id="GO:0006895">
    <property type="term" value="P:Golgi to endosome transport"/>
    <property type="evidence" value="ECO:0007669"/>
    <property type="project" value="InterPro"/>
</dbReference>
<dbReference type="WBParaSite" id="PSU_v2.g322.t1">
    <property type="protein sequence ID" value="PSU_v2.g322.t1"/>
    <property type="gene ID" value="PSU_v2.g322"/>
</dbReference>
<evidence type="ECO:0000256" key="2">
    <source>
        <dbReference type="ARBA" id="ARBA00022927"/>
    </source>
</evidence>
<reference evidence="6" key="1">
    <citation type="submission" date="2022-11" db="UniProtKB">
        <authorList>
            <consortium name="WormBaseParasite"/>
        </authorList>
    </citation>
    <scope>IDENTIFICATION</scope>
</reference>
<keyword evidence="2" id="KW-0653">Protein transport</keyword>
<evidence type="ECO:0000313" key="6">
    <source>
        <dbReference type="WBParaSite" id="PSU_v2.g322.t1"/>
    </source>
</evidence>
<accession>A0A914YST3</accession>
<dbReference type="PANTHER" id="PTHR14042">
    <property type="entry name" value="DOPEY-RELATED"/>
    <property type="match status" value="1"/>
</dbReference>
<evidence type="ECO:0000256" key="3">
    <source>
        <dbReference type="ARBA" id="ARBA00046326"/>
    </source>
</evidence>
<dbReference type="GO" id="GO:0005802">
    <property type="term" value="C:trans-Golgi network"/>
    <property type="evidence" value="ECO:0007669"/>
    <property type="project" value="TreeGrafter"/>
</dbReference>
<dbReference type="Proteomes" id="UP000887577">
    <property type="component" value="Unplaced"/>
</dbReference>
<evidence type="ECO:0000313" key="5">
    <source>
        <dbReference type="Proteomes" id="UP000887577"/>
    </source>
</evidence>
<sequence length="143" mass="15774">MGDSLKPSLPGFIATVSLGLEEGTEFFPRSNDLLQRLIEAVGNEAFFASLWEAVLHSPSVRLPALYFVNSRFDKRKPLGEQFFMVAGGDHVDHMIAALCAVAEDFSGPVLMHRHLLDFLLSAFPLNSAHGYVFNSTNISMAFK</sequence>
<dbReference type="InterPro" id="IPR007249">
    <property type="entry name" value="DOP1_N"/>
</dbReference>
<protein>
    <submittedName>
        <fullName evidence="6">Dopey N-terminal domain-containing protein</fullName>
    </submittedName>
</protein>
<feature type="domain" description="DOP1 N-terminal" evidence="4">
    <location>
        <begin position="2"/>
        <end position="128"/>
    </location>
</feature>
<evidence type="ECO:0000256" key="1">
    <source>
        <dbReference type="ARBA" id="ARBA00022448"/>
    </source>
</evidence>
<comment type="similarity">
    <text evidence="3">Belongs to the DOP1 family.</text>
</comment>
<proteinExistence type="inferred from homology"/>
<name>A0A914YST3_9BILA</name>
<dbReference type="Pfam" id="PF04118">
    <property type="entry name" value="Dopey_N"/>
    <property type="match status" value="1"/>
</dbReference>
<dbReference type="AlphaFoldDB" id="A0A914YST3"/>
<evidence type="ECO:0000259" key="4">
    <source>
        <dbReference type="Pfam" id="PF04118"/>
    </source>
</evidence>
<keyword evidence="1" id="KW-0813">Transport</keyword>
<dbReference type="GO" id="GO:0005829">
    <property type="term" value="C:cytosol"/>
    <property type="evidence" value="ECO:0007669"/>
    <property type="project" value="GOC"/>
</dbReference>
<keyword evidence="5" id="KW-1185">Reference proteome</keyword>
<dbReference type="InterPro" id="IPR040314">
    <property type="entry name" value="DOP1"/>
</dbReference>
<dbReference type="GO" id="GO:0005768">
    <property type="term" value="C:endosome"/>
    <property type="evidence" value="ECO:0007669"/>
    <property type="project" value="TreeGrafter"/>
</dbReference>
<dbReference type="GO" id="GO:0015031">
    <property type="term" value="P:protein transport"/>
    <property type="evidence" value="ECO:0007669"/>
    <property type="project" value="UniProtKB-KW"/>
</dbReference>
<organism evidence="5 6">
    <name type="scientific">Panagrolaimus superbus</name>
    <dbReference type="NCBI Taxonomy" id="310955"/>
    <lineage>
        <taxon>Eukaryota</taxon>
        <taxon>Metazoa</taxon>
        <taxon>Ecdysozoa</taxon>
        <taxon>Nematoda</taxon>
        <taxon>Chromadorea</taxon>
        <taxon>Rhabditida</taxon>
        <taxon>Tylenchina</taxon>
        <taxon>Panagrolaimomorpha</taxon>
        <taxon>Panagrolaimoidea</taxon>
        <taxon>Panagrolaimidae</taxon>
        <taxon>Panagrolaimus</taxon>
    </lineage>
</organism>